<organism evidence="1 2">
    <name type="scientific">Anncaliia algerae PRA339</name>
    <dbReference type="NCBI Taxonomy" id="1288291"/>
    <lineage>
        <taxon>Eukaryota</taxon>
        <taxon>Fungi</taxon>
        <taxon>Fungi incertae sedis</taxon>
        <taxon>Microsporidia</taxon>
        <taxon>Tubulinosematoidea</taxon>
        <taxon>Tubulinosematidae</taxon>
        <taxon>Anncaliia</taxon>
    </lineage>
</organism>
<keyword evidence="2" id="KW-1185">Reference proteome</keyword>
<dbReference type="HOGENOM" id="CLU_600738_0_0_1"/>
<protein>
    <submittedName>
        <fullName evidence="1">Uncharacterized protein</fullName>
    </submittedName>
</protein>
<name>A0A059EWB1_9MICR</name>
<feature type="non-terminal residue" evidence="1">
    <location>
        <position position="456"/>
    </location>
</feature>
<dbReference type="Proteomes" id="UP000030655">
    <property type="component" value="Unassembled WGS sequence"/>
</dbReference>
<dbReference type="VEuPathDB" id="MicrosporidiaDB:H312_03467"/>
<dbReference type="OrthoDB" id="2191781at2759"/>
<dbReference type="AlphaFoldDB" id="A0A059EWB1"/>
<evidence type="ECO:0000313" key="1">
    <source>
        <dbReference type="EMBL" id="KCZ79147.1"/>
    </source>
</evidence>
<reference evidence="2" key="1">
    <citation type="submission" date="2013-02" db="EMBL/GenBank/DDBJ databases">
        <authorList>
            <consortium name="The Broad Institute Genome Sequencing Platform"/>
            <person name="Cuomo C."/>
            <person name="Becnel J."/>
            <person name="Sanscrainte N."/>
            <person name="Walker B."/>
            <person name="Young S.K."/>
            <person name="Zeng Q."/>
            <person name="Gargeya S."/>
            <person name="Fitzgerald M."/>
            <person name="Haas B."/>
            <person name="Abouelleil A."/>
            <person name="Alvarado L."/>
            <person name="Arachchi H.M."/>
            <person name="Berlin A.M."/>
            <person name="Chapman S.B."/>
            <person name="Dewar J."/>
            <person name="Goldberg J."/>
            <person name="Griggs A."/>
            <person name="Gujja S."/>
            <person name="Hansen M."/>
            <person name="Howarth C."/>
            <person name="Imamovic A."/>
            <person name="Larimer J."/>
            <person name="McCowan C."/>
            <person name="Murphy C."/>
            <person name="Neiman D."/>
            <person name="Pearson M."/>
            <person name="Priest M."/>
            <person name="Roberts A."/>
            <person name="Saif S."/>
            <person name="Shea T."/>
            <person name="Sisk P."/>
            <person name="Sykes S."/>
            <person name="Wortman J."/>
            <person name="Nusbaum C."/>
            <person name="Birren B."/>
        </authorList>
    </citation>
    <scope>NUCLEOTIDE SEQUENCE [LARGE SCALE GENOMIC DNA]</scope>
    <source>
        <strain evidence="2">PRA339</strain>
    </source>
</reference>
<dbReference type="EMBL" id="KK365346">
    <property type="protein sequence ID" value="KCZ79147.1"/>
    <property type="molecule type" value="Genomic_DNA"/>
</dbReference>
<sequence>MNYTELIEELNRRKKEEIPFYDLLKQIEESEAVNDLLHKDVTLASDYFYFEEIKKAKYYSLKSIKTFINFISSYLLTKEESFYYVELIENSLIILNQIDESKFLEVLTSNICTYIQNFGKILLNYILNFIYQNNNSIYLFYALKIINYESIQDLERIFDLIYLLNDDSTKIIAEILFKITFTTDKEDYIFEYNNHKLKFFVYKPTVEVLGYLKIQFFILGKIDVNIIYESCLETPDNLYSVYINACKANKLAKISRLLSLLVQNRSSLPTKLNEIISLIKINNIYYFFDTILDTSLVEQYLSFLFNKKEYLKIIEYYENKKIKQDKVFINILAFKCYMEINNLTKANELVKTITNNNDYSTVNYKIILYNKLGNHGLIMNIFNQINDKYLFIKLISTLYHINSPKLIEMISLFISKFSVNVYIVKMYISLIFISNLSVKEKAELIYKTIKPLNIRE</sequence>
<accession>A0A059EWB1</accession>
<evidence type="ECO:0000313" key="2">
    <source>
        <dbReference type="Proteomes" id="UP000030655"/>
    </source>
</evidence>
<proteinExistence type="predicted"/>
<reference evidence="1 2" key="2">
    <citation type="submission" date="2014-03" db="EMBL/GenBank/DDBJ databases">
        <title>The Genome Sequence of Anncaliia algerae insect isolate PRA339.</title>
        <authorList>
            <consortium name="The Broad Institute Genome Sequencing Platform"/>
            <consortium name="The Broad Institute Genome Sequencing Center for Infectious Disease"/>
            <person name="Cuomo C."/>
            <person name="Becnel J."/>
            <person name="Sanscrainte N."/>
            <person name="Walker B."/>
            <person name="Young S.K."/>
            <person name="Zeng Q."/>
            <person name="Gargeya S."/>
            <person name="Fitzgerald M."/>
            <person name="Haas B."/>
            <person name="Abouelleil A."/>
            <person name="Alvarado L."/>
            <person name="Arachchi H.M."/>
            <person name="Berlin A.M."/>
            <person name="Chapman S.B."/>
            <person name="Dewar J."/>
            <person name="Goldberg J."/>
            <person name="Griggs A."/>
            <person name="Gujja S."/>
            <person name="Hansen M."/>
            <person name="Howarth C."/>
            <person name="Imamovic A."/>
            <person name="Larimer J."/>
            <person name="McCowan C."/>
            <person name="Murphy C."/>
            <person name="Neiman D."/>
            <person name="Pearson M."/>
            <person name="Priest M."/>
            <person name="Roberts A."/>
            <person name="Saif S."/>
            <person name="Shea T."/>
            <person name="Sisk P."/>
            <person name="Sykes S."/>
            <person name="Wortman J."/>
            <person name="Nusbaum C."/>
            <person name="Birren B."/>
        </authorList>
    </citation>
    <scope>NUCLEOTIDE SEQUENCE [LARGE SCALE GENOMIC DNA]</scope>
    <source>
        <strain evidence="1 2">PRA339</strain>
    </source>
</reference>
<gene>
    <name evidence="1" type="ORF">H312_03467</name>
</gene>